<evidence type="ECO:0000256" key="4">
    <source>
        <dbReference type="ARBA" id="ARBA00037033"/>
    </source>
</evidence>
<dbReference type="SUPFAM" id="SSF48452">
    <property type="entry name" value="TPR-like"/>
    <property type="match status" value="1"/>
</dbReference>
<evidence type="ECO:0000313" key="9">
    <source>
        <dbReference type="Proteomes" id="UP000321570"/>
    </source>
</evidence>
<proteinExistence type="inferred from homology"/>
<keyword evidence="9" id="KW-1185">Reference proteome</keyword>
<dbReference type="InterPro" id="IPR006636">
    <property type="entry name" value="STI1_HS-bd"/>
</dbReference>
<comment type="similarity">
    <text evidence="1">Belongs to the FAM10 family.</text>
</comment>
<dbReference type="CDD" id="cd14438">
    <property type="entry name" value="Hip_N"/>
    <property type="match status" value="1"/>
</dbReference>
<feature type="compositionally biased region" description="Acidic residues" evidence="6">
    <location>
        <begin position="68"/>
        <end position="91"/>
    </location>
</feature>
<dbReference type="InterPro" id="IPR019734">
    <property type="entry name" value="TPR_rpt"/>
</dbReference>
<dbReference type="FunFam" id="6.10.250.3420:FF:000001">
    <property type="entry name" value="Hsc70-interacting protein-like protein"/>
    <property type="match status" value="1"/>
</dbReference>
<evidence type="ECO:0000256" key="1">
    <source>
        <dbReference type="ARBA" id="ARBA00009015"/>
    </source>
</evidence>
<feature type="compositionally biased region" description="Basic and acidic residues" evidence="6">
    <location>
        <begin position="50"/>
        <end position="67"/>
    </location>
</feature>
<comment type="function">
    <text evidence="4">One HIP oligomer binds the ATPase domains of at least two HSC70 molecules dependent on activation of the HSC70 ATPase by HSP40. Stabilizes the ADP state of HSC70 that has a high affinity for substrate protein. Through its own chaperone activity, it may contribute to the interaction of HSC70 with various target proteins.</text>
</comment>
<dbReference type="AlphaFoldDB" id="A0A564Y447"/>
<dbReference type="InterPro" id="IPR011990">
    <property type="entry name" value="TPR-like_helical_dom_sf"/>
</dbReference>
<dbReference type="PANTHER" id="PTHR45883">
    <property type="entry name" value="HSC70-INTERACTING PROTEIN"/>
    <property type="match status" value="1"/>
</dbReference>
<feature type="region of interest" description="Disordered" evidence="6">
    <location>
        <begin position="40"/>
        <end position="121"/>
    </location>
</feature>
<dbReference type="PANTHER" id="PTHR45883:SF2">
    <property type="entry name" value="HSC70-INTERACTING PROTEIN"/>
    <property type="match status" value="1"/>
</dbReference>
<gene>
    <name evidence="8" type="ORF">WMSIL1_LOCUS2686</name>
</gene>
<dbReference type="GO" id="GO:0005634">
    <property type="term" value="C:nucleus"/>
    <property type="evidence" value="ECO:0007669"/>
    <property type="project" value="UniProtKB-ARBA"/>
</dbReference>
<feature type="region of interest" description="Disordered" evidence="6">
    <location>
        <begin position="334"/>
        <end position="367"/>
    </location>
</feature>
<comment type="subunit">
    <text evidence="5">Homotetramer. Interacts with Hsc70 as well as DNAJ homologs and Hsp90.</text>
</comment>
<dbReference type="Gene3D" id="6.10.250.3420">
    <property type="match status" value="1"/>
</dbReference>
<dbReference type="Proteomes" id="UP000321570">
    <property type="component" value="Unassembled WGS sequence"/>
</dbReference>
<accession>A0A564Y447</accession>
<dbReference type="Pfam" id="PF18253">
    <property type="entry name" value="HipN"/>
    <property type="match status" value="1"/>
</dbReference>
<evidence type="ECO:0000313" key="8">
    <source>
        <dbReference type="EMBL" id="VUZ42057.1"/>
    </source>
</evidence>
<evidence type="ECO:0000256" key="5">
    <source>
        <dbReference type="ARBA" id="ARBA00064040"/>
    </source>
</evidence>
<keyword evidence="3" id="KW-0802">TPR repeat</keyword>
<evidence type="ECO:0000256" key="6">
    <source>
        <dbReference type="SAM" id="MobiDB-lite"/>
    </source>
</evidence>
<dbReference type="EMBL" id="CABIJS010000077">
    <property type="protein sequence ID" value="VUZ42057.1"/>
    <property type="molecule type" value="Genomic_DNA"/>
</dbReference>
<evidence type="ECO:0000259" key="7">
    <source>
        <dbReference type="SMART" id="SM00727"/>
    </source>
</evidence>
<dbReference type="InterPro" id="IPR034649">
    <property type="entry name" value="Hip_N"/>
</dbReference>
<keyword evidence="2" id="KW-0677">Repeat</keyword>
<dbReference type="SMART" id="SM00727">
    <property type="entry name" value="STI1"/>
    <property type="match status" value="1"/>
</dbReference>
<dbReference type="InterPro" id="IPR041243">
    <property type="entry name" value="STI1/HOP_DP"/>
</dbReference>
<evidence type="ECO:0000256" key="3">
    <source>
        <dbReference type="ARBA" id="ARBA00022803"/>
    </source>
</evidence>
<feature type="domain" description="STI1" evidence="7">
    <location>
        <begin position="291"/>
        <end position="330"/>
    </location>
</feature>
<sequence>MLPPKLVEEAREFVRILKSQPELLHTPDLKFLRDYLESLGATIPPPKKPQAHEPPKKDNVHEEKSEVVEEPESEESEVELDMTDVIEEESDEPHPMGDDSVEVTEEMETKSSEKRSEAQAKFSEKEYQAAADLYTESILADPRRAVTFAKRAACFYELKKPKSAIRDCDQAIKLNPDSAAAYKWRGLAKKSLGQFEGAYYDLTNSLKIDYDEAVNEALKAVTPNFKRIHEHKLKWDRKREEKKFRELKKAHEARQRAYEEAKKANAANFGTEEDEGMPTGMQDIFGKLFSDPEMVAAMQDPELQAAFAKGMSDPAAFSSAASNPKFANLMKKMQEKMGIPEQAGDIPQSPQTGGVPHAKPPGDDDLD</sequence>
<feature type="compositionally biased region" description="Basic and acidic residues" evidence="6">
    <location>
        <begin position="107"/>
        <end position="121"/>
    </location>
</feature>
<dbReference type="SMART" id="SM00028">
    <property type="entry name" value="TPR"/>
    <property type="match status" value="3"/>
</dbReference>
<dbReference type="Gene3D" id="1.10.260.100">
    <property type="match status" value="1"/>
</dbReference>
<dbReference type="Pfam" id="PF17830">
    <property type="entry name" value="STI1-HOP_DP"/>
    <property type="match status" value="1"/>
</dbReference>
<reference evidence="8 9" key="1">
    <citation type="submission" date="2019-07" db="EMBL/GenBank/DDBJ databases">
        <authorList>
            <person name="Jastrzebski P J."/>
            <person name="Paukszto L."/>
            <person name="Jastrzebski P J."/>
        </authorList>
    </citation>
    <scope>NUCLEOTIDE SEQUENCE [LARGE SCALE GENOMIC DNA]</scope>
    <source>
        <strain evidence="8 9">WMS-il1</strain>
    </source>
</reference>
<protein>
    <recommendedName>
        <fullName evidence="7">STI1 domain-containing protein</fullName>
    </recommendedName>
</protein>
<dbReference type="GO" id="GO:1902494">
    <property type="term" value="C:catalytic complex"/>
    <property type="evidence" value="ECO:0007669"/>
    <property type="project" value="UniProtKB-ARBA"/>
</dbReference>
<dbReference type="GO" id="GO:0030544">
    <property type="term" value="F:Hsp70 protein binding"/>
    <property type="evidence" value="ECO:0007669"/>
    <property type="project" value="TreeGrafter"/>
</dbReference>
<dbReference type="FunFam" id="1.25.40.10:FF:000112">
    <property type="entry name" value="FAM10 family protein"/>
    <property type="match status" value="1"/>
</dbReference>
<organism evidence="8 9">
    <name type="scientific">Hymenolepis diminuta</name>
    <name type="common">Rat tapeworm</name>
    <dbReference type="NCBI Taxonomy" id="6216"/>
    <lineage>
        <taxon>Eukaryota</taxon>
        <taxon>Metazoa</taxon>
        <taxon>Spiralia</taxon>
        <taxon>Lophotrochozoa</taxon>
        <taxon>Platyhelminthes</taxon>
        <taxon>Cestoda</taxon>
        <taxon>Eucestoda</taxon>
        <taxon>Cyclophyllidea</taxon>
        <taxon>Hymenolepididae</taxon>
        <taxon>Hymenolepis</taxon>
    </lineage>
</organism>
<name>A0A564Y447_HYMDI</name>
<dbReference type="Gene3D" id="1.25.40.10">
    <property type="entry name" value="Tetratricopeptide repeat domain"/>
    <property type="match status" value="1"/>
</dbReference>
<evidence type="ECO:0000256" key="2">
    <source>
        <dbReference type="ARBA" id="ARBA00022737"/>
    </source>
</evidence>
<dbReference type="GO" id="GO:0046983">
    <property type="term" value="F:protein dimerization activity"/>
    <property type="evidence" value="ECO:0007669"/>
    <property type="project" value="InterPro"/>
</dbReference>